<keyword evidence="1" id="KW-0732">Signal</keyword>
<dbReference type="EMBL" id="CAFBOJ010000099">
    <property type="protein sequence ID" value="CAB4984084.1"/>
    <property type="molecule type" value="Genomic_DNA"/>
</dbReference>
<dbReference type="SUPFAM" id="SSF53850">
    <property type="entry name" value="Periplasmic binding protein-like II"/>
    <property type="match status" value="1"/>
</dbReference>
<dbReference type="InterPro" id="IPR000914">
    <property type="entry name" value="SBP_5_dom"/>
</dbReference>
<dbReference type="Gene3D" id="3.10.105.10">
    <property type="entry name" value="Dipeptide-binding Protein, Domain 3"/>
    <property type="match status" value="1"/>
</dbReference>
<dbReference type="EMBL" id="CAFBRB010000079">
    <property type="protein sequence ID" value="CAB5075592.1"/>
    <property type="molecule type" value="Genomic_DNA"/>
</dbReference>
<dbReference type="AlphaFoldDB" id="A0A6J6WQL9"/>
<protein>
    <submittedName>
        <fullName evidence="3">Unannotated protein</fullName>
    </submittedName>
</protein>
<evidence type="ECO:0000313" key="5">
    <source>
        <dbReference type="EMBL" id="CAB5075592.1"/>
    </source>
</evidence>
<dbReference type="EMBL" id="CAEZZR010000173">
    <property type="protein sequence ID" value="CAB4784487.1"/>
    <property type="molecule type" value="Genomic_DNA"/>
</dbReference>
<gene>
    <name evidence="3" type="ORF">UFOPK2907_01376</name>
    <name evidence="4" type="ORF">UFOPK3937_00899</name>
    <name evidence="5" type="ORF">UFOPK4401_00803</name>
</gene>
<dbReference type="CDD" id="cd00995">
    <property type="entry name" value="PBP2_NikA_DppA_OppA_like"/>
    <property type="match status" value="1"/>
</dbReference>
<evidence type="ECO:0000313" key="3">
    <source>
        <dbReference type="EMBL" id="CAB4784487.1"/>
    </source>
</evidence>
<proteinExistence type="predicted"/>
<dbReference type="InterPro" id="IPR039424">
    <property type="entry name" value="SBP_5"/>
</dbReference>
<reference evidence="3" key="1">
    <citation type="submission" date="2020-05" db="EMBL/GenBank/DDBJ databases">
        <authorList>
            <person name="Chiriac C."/>
            <person name="Salcher M."/>
            <person name="Ghai R."/>
            <person name="Kavagutti S V."/>
        </authorList>
    </citation>
    <scope>NUCLEOTIDE SEQUENCE</scope>
</reference>
<dbReference type="GO" id="GO:1904680">
    <property type="term" value="F:peptide transmembrane transporter activity"/>
    <property type="evidence" value="ECO:0007669"/>
    <property type="project" value="TreeGrafter"/>
</dbReference>
<name>A0A6J6WQL9_9ZZZZ</name>
<dbReference type="Gene3D" id="3.40.190.10">
    <property type="entry name" value="Periplasmic binding protein-like II"/>
    <property type="match status" value="1"/>
</dbReference>
<dbReference type="GO" id="GO:0043190">
    <property type="term" value="C:ATP-binding cassette (ABC) transporter complex"/>
    <property type="evidence" value="ECO:0007669"/>
    <property type="project" value="InterPro"/>
</dbReference>
<accession>A0A6J6WQL9</accession>
<dbReference type="InterPro" id="IPR030678">
    <property type="entry name" value="Peptide/Ni-bd"/>
</dbReference>
<dbReference type="GO" id="GO:0042597">
    <property type="term" value="C:periplasmic space"/>
    <property type="evidence" value="ECO:0007669"/>
    <property type="project" value="UniProtKB-ARBA"/>
</dbReference>
<dbReference type="PANTHER" id="PTHR30290">
    <property type="entry name" value="PERIPLASMIC BINDING COMPONENT OF ABC TRANSPORTER"/>
    <property type="match status" value="1"/>
</dbReference>
<evidence type="ECO:0000259" key="2">
    <source>
        <dbReference type="Pfam" id="PF00496"/>
    </source>
</evidence>
<dbReference type="PANTHER" id="PTHR30290:SF38">
    <property type="entry name" value="D,D-DIPEPTIDE-BINDING PERIPLASMIC PROTEIN DDPA-RELATED"/>
    <property type="match status" value="1"/>
</dbReference>
<dbReference type="Pfam" id="PF00496">
    <property type="entry name" value="SBP_bac_5"/>
    <property type="match status" value="1"/>
</dbReference>
<evidence type="ECO:0000256" key="1">
    <source>
        <dbReference type="ARBA" id="ARBA00022729"/>
    </source>
</evidence>
<feature type="domain" description="Solute-binding protein family 5" evidence="2">
    <location>
        <begin position="96"/>
        <end position="436"/>
    </location>
</feature>
<dbReference type="PIRSF" id="PIRSF002741">
    <property type="entry name" value="MppA"/>
    <property type="match status" value="1"/>
</dbReference>
<evidence type="ECO:0000313" key="4">
    <source>
        <dbReference type="EMBL" id="CAB4984084.1"/>
    </source>
</evidence>
<organism evidence="3">
    <name type="scientific">freshwater metagenome</name>
    <dbReference type="NCBI Taxonomy" id="449393"/>
    <lineage>
        <taxon>unclassified sequences</taxon>
        <taxon>metagenomes</taxon>
        <taxon>ecological metagenomes</taxon>
    </lineage>
</organism>
<sequence length="517" mass="54992">MKFLKGTLTTNHDVARNRKNLRFGAAILVSASLALASTAVSASTASAAATGQLIIANAEPISAAYYDPHSAFGLVDAQLGSLVYDTLLVMDKSGAVSPSLASSYKRVSKTEVDFVIRTGVKFHDGSALTPADVVASINRVMAAGSPLAFALLAAPGKATAVGNTVKVVTEKPYGALESALAVLAIVSSDDVAHPDNWKVKPNGTGPYVFVSNKNNDITVTENTSYWGTQPLTKTIILRYIEDTQARQSALLTGQVDISTRVGPQEIAGVKGNSDFNVYSNMGPPSQIIQIWRDSGPLKDPALRRAISYAIDRKTIAAVIGGGMNAVAFNGMPTNMPFYKPAAEHFAYNPSKAKALIKSLGYYGKVTLTMSTSSLVPKQAEIDQAIVGYLKAVGIAVKVTQLEVGKFRSTYPDYDISLNTIATFDNDPSFSLGLYAGGIGKAIFGWSDPKMDALFAAQRDDAGKSRAAKVNAAQTYLWNAARTLWVSDENWVFIANKRVKGYERSPLVGEALIVKASV</sequence>
<dbReference type="GO" id="GO:0015833">
    <property type="term" value="P:peptide transport"/>
    <property type="evidence" value="ECO:0007669"/>
    <property type="project" value="TreeGrafter"/>
</dbReference>